<comment type="caution">
    <text evidence="1">The sequence shown here is derived from an EMBL/GenBank/DDBJ whole genome shotgun (WGS) entry which is preliminary data.</text>
</comment>
<reference evidence="1" key="1">
    <citation type="journal article" date="2014" name="Front. Microbiol.">
        <title>High frequency of phylogenetically diverse reductive dehalogenase-homologous genes in deep subseafloor sedimentary metagenomes.</title>
        <authorList>
            <person name="Kawai M."/>
            <person name="Futagami T."/>
            <person name="Toyoda A."/>
            <person name="Takaki Y."/>
            <person name="Nishi S."/>
            <person name="Hori S."/>
            <person name="Arai W."/>
            <person name="Tsubouchi T."/>
            <person name="Morono Y."/>
            <person name="Uchiyama I."/>
            <person name="Ito T."/>
            <person name="Fujiyama A."/>
            <person name="Inagaki F."/>
            <person name="Takami H."/>
        </authorList>
    </citation>
    <scope>NUCLEOTIDE SEQUENCE</scope>
    <source>
        <strain evidence="1">Expedition CK06-06</strain>
    </source>
</reference>
<name>X0YB18_9ZZZZ</name>
<accession>X0YB18</accession>
<evidence type="ECO:0000313" key="1">
    <source>
        <dbReference type="EMBL" id="GAG44472.1"/>
    </source>
</evidence>
<dbReference type="EMBL" id="BARS01053985">
    <property type="protein sequence ID" value="GAG44472.1"/>
    <property type="molecule type" value="Genomic_DNA"/>
</dbReference>
<dbReference type="AlphaFoldDB" id="X0YB18"/>
<sequence>MGAVFYDTIQVVKGNARDAYNEACEEANDENGHQQGYSGDIQTADGYSEAKGNPRYGTKAWSKWLDKKDETMYKGDCEYVELTGAVAKRIKGRRWKGRKGIRVFYFFGVGRD</sequence>
<protein>
    <submittedName>
        <fullName evidence="1">Uncharacterized protein</fullName>
    </submittedName>
</protein>
<proteinExistence type="predicted"/>
<organism evidence="1">
    <name type="scientific">marine sediment metagenome</name>
    <dbReference type="NCBI Taxonomy" id="412755"/>
    <lineage>
        <taxon>unclassified sequences</taxon>
        <taxon>metagenomes</taxon>
        <taxon>ecological metagenomes</taxon>
    </lineage>
</organism>
<gene>
    <name evidence="1" type="ORF">S01H1_80005</name>
</gene>